<gene>
    <name evidence="1" type="ORF">HUJ06_031253</name>
</gene>
<accession>A0A822YFN8</accession>
<keyword evidence="2" id="KW-1185">Reference proteome</keyword>
<sequence length="169" mass="18761">MDLLHALANGTLARTSVGHASSSKPRVLHAVPTSEASFRHVSGGGHVSYYLMKSGQLRVYNMATGKRKHGPPFKYFVDSNSKQLMIIDKGQISQLHSGFPMDGKELNNPTMDQFQSSLMSPRIPTAASYQHQSTILDNLALDQYMIDLMAFNSHCNNLSLIRNNTPYLH</sequence>
<proteinExistence type="predicted"/>
<dbReference type="Proteomes" id="UP000607653">
    <property type="component" value="Unassembled WGS sequence"/>
</dbReference>
<name>A0A822YFN8_NELNU</name>
<dbReference type="AlphaFoldDB" id="A0A822YFN8"/>
<organism evidence="1 2">
    <name type="scientific">Nelumbo nucifera</name>
    <name type="common">Sacred lotus</name>
    <dbReference type="NCBI Taxonomy" id="4432"/>
    <lineage>
        <taxon>Eukaryota</taxon>
        <taxon>Viridiplantae</taxon>
        <taxon>Streptophyta</taxon>
        <taxon>Embryophyta</taxon>
        <taxon>Tracheophyta</taxon>
        <taxon>Spermatophyta</taxon>
        <taxon>Magnoliopsida</taxon>
        <taxon>Proteales</taxon>
        <taxon>Nelumbonaceae</taxon>
        <taxon>Nelumbo</taxon>
    </lineage>
</organism>
<evidence type="ECO:0000313" key="2">
    <source>
        <dbReference type="Proteomes" id="UP000607653"/>
    </source>
</evidence>
<protein>
    <submittedName>
        <fullName evidence="1">Uncharacterized protein</fullName>
    </submittedName>
</protein>
<evidence type="ECO:0000313" key="1">
    <source>
        <dbReference type="EMBL" id="DAD29785.1"/>
    </source>
</evidence>
<reference evidence="1 2" key="1">
    <citation type="journal article" date="2020" name="Mol. Biol. Evol.">
        <title>Distinct Expression and Methylation Patterns for Genes with Different Fates following a Single Whole-Genome Duplication in Flowering Plants.</title>
        <authorList>
            <person name="Shi T."/>
            <person name="Rahmani R.S."/>
            <person name="Gugger P.F."/>
            <person name="Wang M."/>
            <person name="Li H."/>
            <person name="Zhang Y."/>
            <person name="Li Z."/>
            <person name="Wang Q."/>
            <person name="Van de Peer Y."/>
            <person name="Marchal K."/>
            <person name="Chen J."/>
        </authorList>
    </citation>
    <scope>NUCLEOTIDE SEQUENCE [LARGE SCALE GENOMIC DNA]</scope>
    <source>
        <tissue evidence="1">Leaf</tissue>
    </source>
</reference>
<dbReference type="EMBL" id="DUZY01000002">
    <property type="protein sequence ID" value="DAD29785.1"/>
    <property type="molecule type" value="Genomic_DNA"/>
</dbReference>
<comment type="caution">
    <text evidence="1">The sequence shown here is derived from an EMBL/GenBank/DDBJ whole genome shotgun (WGS) entry which is preliminary data.</text>
</comment>